<name>A0A1A8WNR5_PLAOA</name>
<evidence type="ECO:0000313" key="2">
    <source>
        <dbReference type="EMBL" id="SBS94528.1"/>
    </source>
</evidence>
<evidence type="ECO:0000313" key="3">
    <source>
        <dbReference type="Proteomes" id="UP000078560"/>
    </source>
</evidence>
<evidence type="ECO:0000256" key="1">
    <source>
        <dbReference type="SAM" id="Phobius"/>
    </source>
</evidence>
<keyword evidence="1" id="KW-1133">Transmembrane helix</keyword>
<protein>
    <submittedName>
        <fullName evidence="2">PIR Superfamily Protein</fullName>
    </submittedName>
</protein>
<accession>A0A1A8WNR5</accession>
<dbReference type="AlphaFoldDB" id="A0A1A8WNR5"/>
<feature type="transmembrane region" description="Helical" evidence="1">
    <location>
        <begin position="284"/>
        <end position="309"/>
    </location>
</feature>
<keyword evidence="1" id="KW-0812">Transmembrane</keyword>
<dbReference type="Proteomes" id="UP000078560">
    <property type="component" value="Unassembled WGS sequence"/>
</dbReference>
<keyword evidence="1" id="KW-0472">Membrane</keyword>
<dbReference type="EMBL" id="FLQU01001800">
    <property type="protein sequence ID" value="SBS94528.1"/>
    <property type="molecule type" value="Genomic_DNA"/>
</dbReference>
<organism evidence="2 3">
    <name type="scientific">Plasmodium ovale curtisi</name>
    <dbReference type="NCBI Taxonomy" id="864141"/>
    <lineage>
        <taxon>Eukaryota</taxon>
        <taxon>Sar</taxon>
        <taxon>Alveolata</taxon>
        <taxon>Apicomplexa</taxon>
        <taxon>Aconoidasida</taxon>
        <taxon>Haemosporida</taxon>
        <taxon>Plasmodiidae</taxon>
        <taxon>Plasmodium</taxon>
        <taxon>Plasmodium (Plasmodium)</taxon>
    </lineage>
</organism>
<proteinExistence type="predicted"/>
<sequence>MTDDQNTGPCPKWSNNSMYAFFDNIDDYDSILENVETITAVKDVSIEEISFEEYLIFDDEYLCPDVKSLSCETLLNDDISSQYRSPHIICEQFKFMYHSVITVKERSHKKEVKENDYLFLNYWLNDKLSTNSLKSSFSVKDFYKQLQKINKTYFSNKSLEEKLNNIESYHLENMKILLDLYKIKNKIYRIITEGELSKKNSSWLEHKNERNKKYKEGIIKCRDGCDDFHNALKQFKCIYEHTMNFEYRHQDHSQYKELFELPDHDSVIKEYSKEKLKSITTASFLVPVFGLLFMLMSSNTFLPIQNFLLEKIKNIKNKLFTVEERENELLSYTSYNNNRINDEEDYNIGYYSVRNF</sequence>
<gene>
    <name evidence="2" type="ORF">POVCU2_0088800</name>
</gene>
<reference evidence="3" key="1">
    <citation type="submission" date="2016-05" db="EMBL/GenBank/DDBJ databases">
        <authorList>
            <person name="Naeem Raeece"/>
        </authorList>
    </citation>
    <scope>NUCLEOTIDE SEQUENCE [LARGE SCALE GENOMIC DNA]</scope>
</reference>